<reference evidence="1 2" key="1">
    <citation type="submission" date="2018-08" db="EMBL/GenBank/DDBJ databases">
        <title>A genome reference for cultivated species of the human gut microbiota.</title>
        <authorList>
            <person name="Zou Y."/>
            <person name="Xue W."/>
            <person name="Luo G."/>
        </authorList>
    </citation>
    <scope>NUCLEOTIDE SEQUENCE [LARGE SCALE GENOMIC DNA]</scope>
    <source>
        <strain evidence="1 2">AF14-18</strain>
    </source>
</reference>
<organism evidence="1 2">
    <name type="scientific">Enterocloster bolteae</name>
    <dbReference type="NCBI Taxonomy" id="208479"/>
    <lineage>
        <taxon>Bacteria</taxon>
        <taxon>Bacillati</taxon>
        <taxon>Bacillota</taxon>
        <taxon>Clostridia</taxon>
        <taxon>Lachnospirales</taxon>
        <taxon>Lachnospiraceae</taxon>
        <taxon>Enterocloster</taxon>
    </lineage>
</organism>
<dbReference type="GO" id="GO:0005198">
    <property type="term" value="F:structural molecule activity"/>
    <property type="evidence" value="ECO:0007669"/>
    <property type="project" value="InterPro"/>
</dbReference>
<evidence type="ECO:0000313" key="2">
    <source>
        <dbReference type="Proteomes" id="UP000284543"/>
    </source>
</evidence>
<proteinExistence type="predicted"/>
<sequence>MLIRPPEGKDLTAFLRMLFLRTEKRLLSEISRKRTQGYVDYAEVAALKRTQAILQEMVDESWNYVPSMIETIFYRSEAAANGYANAVGLTAVQYDIVSQLSNNLLGDILEASTTAQKSIETVFLVGRKENGTLRETALMSVLEQESAGYGPGKAAVGMANDLQVNGVTAFIDKAGRKWNLQDYCNMATRATARQAEVAAILTADPEYDLYKIVKIGSTCPVCAPLEGRVYSRSGTNPDYPSLARAFGKIDPAGGDDLSNTYLNIHPNCLHSLVKYTTMGKTEKQIQRDKDFSSFVKNPVTVDPRTKKQVEAYKEKVRNRQRLLRDYKQHKAYRQALGKEVPQDFTKFRELKYGNEEKWKQIKAQYRKSGT</sequence>
<dbReference type="Proteomes" id="UP000284543">
    <property type="component" value="Unassembled WGS sequence"/>
</dbReference>
<dbReference type="Pfam" id="PF06152">
    <property type="entry name" value="Phage_min_cap2"/>
    <property type="match status" value="1"/>
</dbReference>
<dbReference type="AlphaFoldDB" id="A0A412YTS8"/>
<accession>A0A412YTS8</accession>
<comment type="caution">
    <text evidence="1">The sequence shown here is derived from an EMBL/GenBank/DDBJ whole genome shotgun (WGS) entry which is preliminary data.</text>
</comment>
<dbReference type="RefSeq" id="WP_118019697.1">
    <property type="nucleotide sequence ID" value="NZ_QRZM01000025.1"/>
</dbReference>
<protein>
    <submittedName>
        <fullName evidence="1">Minor capsid protein</fullName>
    </submittedName>
</protein>
<evidence type="ECO:0000313" key="1">
    <source>
        <dbReference type="EMBL" id="RGV69152.1"/>
    </source>
</evidence>
<dbReference type="EMBL" id="QRZM01000025">
    <property type="protein sequence ID" value="RGV69152.1"/>
    <property type="molecule type" value="Genomic_DNA"/>
</dbReference>
<dbReference type="InterPro" id="IPR009319">
    <property type="entry name" value="Phage_A118_VSP1"/>
</dbReference>
<name>A0A412YTS8_9FIRM</name>
<gene>
    <name evidence="1" type="ORF">DWW02_28605</name>
</gene>